<dbReference type="CDD" id="cd19481">
    <property type="entry name" value="RecA-like_protease"/>
    <property type="match status" value="1"/>
</dbReference>
<evidence type="ECO:0000313" key="3">
    <source>
        <dbReference type="EMBL" id="KAF2265557.1"/>
    </source>
</evidence>
<accession>A0A9P4N4D6</accession>
<dbReference type="EMBL" id="ML986604">
    <property type="protein sequence ID" value="KAF2265557.1"/>
    <property type="molecule type" value="Genomic_DNA"/>
</dbReference>
<reference evidence="4" key="1">
    <citation type="journal article" date="2020" name="Stud. Mycol.">
        <title>101 Dothideomycetes genomes: A test case for predicting lifestyles and emergence of pathogens.</title>
        <authorList>
            <person name="Haridas S."/>
            <person name="Albert R."/>
            <person name="Binder M."/>
            <person name="Bloem J."/>
            <person name="LaButti K."/>
            <person name="Salamov A."/>
            <person name="Andreopoulos B."/>
            <person name="Baker S."/>
            <person name="Barry K."/>
            <person name="Bills G."/>
            <person name="Bluhm B."/>
            <person name="Cannon C."/>
            <person name="Castanera R."/>
            <person name="Culley D."/>
            <person name="Daum C."/>
            <person name="Ezra D."/>
            <person name="Gonzalez J."/>
            <person name="Henrissat B."/>
            <person name="Kuo A."/>
            <person name="Liang C."/>
            <person name="Lipzen A."/>
            <person name="Lutzoni F."/>
            <person name="Magnuson J."/>
            <person name="Mondo S."/>
            <person name="Nolan M."/>
            <person name="Ohm R."/>
            <person name="Pangilinan J."/>
            <person name="Park H.-J."/>
            <person name="Ramirez L."/>
            <person name="Alfaro M."/>
            <person name="Sun H."/>
            <person name="Tritt A."/>
            <person name="Yoshinaga Y."/>
            <person name="Zwiers L.-H."/>
            <person name="Turgeon B."/>
            <person name="Goodwin S."/>
            <person name="Spatafora J."/>
            <person name="Crous P."/>
            <person name="Grigoriev I."/>
        </authorList>
    </citation>
    <scope>NUCLEOTIDE SEQUENCE [LARGE SCALE GENOMIC DNA]</scope>
    <source>
        <strain evidence="4">CBS 304.66</strain>
    </source>
</reference>
<dbReference type="SMART" id="SM00382">
    <property type="entry name" value="AAA"/>
    <property type="match status" value="1"/>
</dbReference>
<evidence type="ECO:0000259" key="2">
    <source>
        <dbReference type="SMART" id="SM00382"/>
    </source>
</evidence>
<dbReference type="GO" id="GO:0005524">
    <property type="term" value="F:ATP binding"/>
    <property type="evidence" value="ECO:0007669"/>
    <property type="project" value="InterPro"/>
</dbReference>
<dbReference type="Proteomes" id="UP000800093">
    <property type="component" value="Unassembled WGS sequence"/>
</dbReference>
<dbReference type="SUPFAM" id="SSF52540">
    <property type="entry name" value="P-loop containing nucleoside triphosphate hydrolases"/>
    <property type="match status" value="1"/>
</dbReference>
<dbReference type="Gene3D" id="3.40.50.300">
    <property type="entry name" value="P-loop containing nucleotide triphosphate hydrolases"/>
    <property type="match status" value="1"/>
</dbReference>
<evidence type="ECO:0000313" key="4">
    <source>
        <dbReference type="Proteomes" id="UP000800093"/>
    </source>
</evidence>
<dbReference type="PANTHER" id="PTHR46411:SF3">
    <property type="entry name" value="AAA+ ATPASE DOMAIN-CONTAINING PROTEIN"/>
    <property type="match status" value="1"/>
</dbReference>
<sequence>MPTDSKEKLATPGSKASIHYLYEDPLGINRWSTTFPERVGPPAEDAKSAQHALVVRYRLSTQPDKVLDLHSIVVQSPHLKKMLAQVLDEYPGITLELERVEFNAPFECFVHRWEKLKAARDKAKQQLDNSDQTSDNLENPAQHMELLYSILEEDLAALIREKRDLVKNGVMKFKYMWTIFEPGCLVYHNIEGRDRLYKLVSGKQDTRNGNQLYKLECQFVDFDGTQFGMNKETLYIAGFRGTKTIAKLEAFPLEFHSDLEELKKKLTKRGRMFEAYKGYHFVSYYGIALAKGPRGQMKKYNVNGRIIVDASSWAQYGNLSSYSRSSSKVSLEYIETVDYSEEVASTKSQNKTDEDSEDDVVVLDEYIGKREVRGIGKRPTVNGKTKSILTNEQLLLAIPTVRGYSLHDRKWLDFYIDNIRDIEWNNDAFKYLVAPQDQKNLILAFAESQAKYRDHFDDFIQGKGKGIIMLLTGPPGVGKTLTAESVAESMKAPLYSIGAADLGSKPDTLEKELHDILEMCAKWNAVLLLDEADVFMEARSTTDLNRNKLVAVFLRLLEYFEGILFLTTNRIENMDAAFESRIHLTLNYNELDKVSRRHIWQIFLDRSFEAQHSNIGAFTDAELDRLAKAQLNGRQIKNTLKIAQLLASKQDECLGMSHLETVLNLRKANEKRKVSFFSGD</sequence>
<dbReference type="Pfam" id="PF22942">
    <property type="entry name" value="DUF7025"/>
    <property type="match status" value="1"/>
</dbReference>
<dbReference type="InterPro" id="IPR027417">
    <property type="entry name" value="P-loop_NTPase"/>
</dbReference>
<feature type="coiled-coil region" evidence="1">
    <location>
        <begin position="141"/>
        <end position="168"/>
    </location>
</feature>
<organism evidence="3 4">
    <name type="scientific">Lojkania enalia</name>
    <dbReference type="NCBI Taxonomy" id="147567"/>
    <lineage>
        <taxon>Eukaryota</taxon>
        <taxon>Fungi</taxon>
        <taxon>Dikarya</taxon>
        <taxon>Ascomycota</taxon>
        <taxon>Pezizomycotina</taxon>
        <taxon>Dothideomycetes</taxon>
        <taxon>Pleosporomycetidae</taxon>
        <taxon>Pleosporales</taxon>
        <taxon>Pleosporales incertae sedis</taxon>
        <taxon>Lojkania</taxon>
    </lineage>
</organism>
<dbReference type="OrthoDB" id="10042665at2759"/>
<evidence type="ECO:0000256" key="1">
    <source>
        <dbReference type="SAM" id="Coils"/>
    </source>
</evidence>
<dbReference type="Pfam" id="PF00004">
    <property type="entry name" value="AAA"/>
    <property type="match status" value="1"/>
</dbReference>
<dbReference type="InterPro" id="IPR003593">
    <property type="entry name" value="AAA+_ATPase"/>
</dbReference>
<dbReference type="InterPro" id="IPR003959">
    <property type="entry name" value="ATPase_AAA_core"/>
</dbReference>
<feature type="domain" description="AAA+ ATPase" evidence="2">
    <location>
        <begin position="465"/>
        <end position="589"/>
    </location>
</feature>
<dbReference type="InterPro" id="IPR054289">
    <property type="entry name" value="DUF7025"/>
</dbReference>
<dbReference type="PANTHER" id="PTHR46411">
    <property type="entry name" value="FAMILY ATPASE, PUTATIVE-RELATED"/>
    <property type="match status" value="1"/>
</dbReference>
<protein>
    <submittedName>
        <fullName evidence="3">P-loop containing nucleoside triphosphate hydrolase protein</fullName>
    </submittedName>
</protein>
<keyword evidence="4" id="KW-1185">Reference proteome</keyword>
<name>A0A9P4N4D6_9PLEO</name>
<keyword evidence="1" id="KW-0175">Coiled coil</keyword>
<gene>
    <name evidence="3" type="ORF">CC78DRAFT_567425</name>
</gene>
<dbReference type="GO" id="GO:0016887">
    <property type="term" value="F:ATP hydrolysis activity"/>
    <property type="evidence" value="ECO:0007669"/>
    <property type="project" value="InterPro"/>
</dbReference>
<keyword evidence="3" id="KW-0378">Hydrolase</keyword>
<proteinExistence type="predicted"/>
<dbReference type="AlphaFoldDB" id="A0A9P4N4D6"/>
<comment type="caution">
    <text evidence="3">The sequence shown here is derived from an EMBL/GenBank/DDBJ whole genome shotgun (WGS) entry which is preliminary data.</text>
</comment>